<proteinExistence type="predicted"/>
<name>A0A5J6PYR8_9NEIS</name>
<evidence type="ECO:0000313" key="2">
    <source>
        <dbReference type="Proteomes" id="UP000325713"/>
    </source>
</evidence>
<evidence type="ECO:0000313" key="1">
    <source>
        <dbReference type="EMBL" id="QEY26293.1"/>
    </source>
</evidence>
<accession>A0A5J6PYR8</accession>
<sequence length="194" mass="21012">MLKSLLLPIAVLSLASCSQEVKPEQSAAYATEAVKLFEQACVQTGGSAGAVGEWAAQQQFRKMTADDIKNLPPGMMELDAQSVWQTERQGATFYLSTTSDACSVKTAKADSMVVEKAFERIALAGQPGIEPRLEEKSFVSSPFPFTRIAYIWHETDSGRDIRLAANMSSSEHLPAQLALMLIRPPANTSAVNSE</sequence>
<protein>
    <recommendedName>
        <fullName evidence="3">Lipoprotein</fullName>
    </recommendedName>
</protein>
<dbReference type="EMBL" id="CP031700">
    <property type="protein sequence ID" value="QEY26293.1"/>
    <property type="molecule type" value="Genomic_DNA"/>
</dbReference>
<evidence type="ECO:0008006" key="3">
    <source>
        <dbReference type="Google" id="ProtNLM"/>
    </source>
</evidence>
<gene>
    <name evidence="1" type="ORF">D0T92_06965</name>
</gene>
<dbReference type="KEGG" id="nzl:D0T92_06965"/>
<organism evidence="1 2">
    <name type="scientific">Neisseria zalophi</name>
    <dbReference type="NCBI Taxonomy" id="640030"/>
    <lineage>
        <taxon>Bacteria</taxon>
        <taxon>Pseudomonadati</taxon>
        <taxon>Pseudomonadota</taxon>
        <taxon>Betaproteobacteria</taxon>
        <taxon>Neisseriales</taxon>
        <taxon>Neisseriaceae</taxon>
        <taxon>Neisseria</taxon>
    </lineage>
</organism>
<dbReference type="OrthoDB" id="8606195at2"/>
<dbReference type="AlphaFoldDB" id="A0A5J6PYR8"/>
<dbReference type="PROSITE" id="PS51257">
    <property type="entry name" value="PROKAR_LIPOPROTEIN"/>
    <property type="match status" value="1"/>
</dbReference>
<dbReference type="RefSeq" id="WP_151051446.1">
    <property type="nucleotide sequence ID" value="NZ_CP031700.1"/>
</dbReference>
<dbReference type="NCBIfam" id="NF047650">
    <property type="entry name" value="lipo_NMCC_0638"/>
    <property type="match status" value="1"/>
</dbReference>
<dbReference type="Proteomes" id="UP000325713">
    <property type="component" value="Chromosome"/>
</dbReference>
<reference evidence="1 2" key="1">
    <citation type="submission" date="2018-08" db="EMBL/GenBank/DDBJ databases">
        <title>Neisseria zalophi ATCC BAA-2455 complete genome.</title>
        <authorList>
            <person name="Veseli I.A."/>
            <person name="Buttler R."/>
            <person name="Mascarenhas dos Santos A.C."/>
            <person name="Pombert J.-F."/>
        </authorList>
    </citation>
    <scope>NUCLEOTIDE SEQUENCE [LARGE SCALE GENOMIC DNA]</scope>
    <source>
        <strain evidence="1 2">ATCC BAA-2455</strain>
    </source>
</reference>
<keyword evidence="2" id="KW-1185">Reference proteome</keyword>